<dbReference type="Proteomes" id="UP000053831">
    <property type="component" value="Unassembled WGS sequence"/>
</dbReference>
<keyword evidence="3" id="KW-1185">Reference proteome</keyword>
<feature type="region of interest" description="Disordered" evidence="1">
    <location>
        <begin position="43"/>
        <end position="78"/>
    </location>
</feature>
<dbReference type="AlphaFoldDB" id="A0A0M8N1I3"/>
<evidence type="ECO:0000313" key="2">
    <source>
        <dbReference type="EMBL" id="KOS18030.1"/>
    </source>
</evidence>
<accession>A0A0M8N1I3</accession>
<feature type="compositionally biased region" description="Basic and acidic residues" evidence="1">
    <location>
        <begin position="43"/>
        <end position="52"/>
    </location>
</feature>
<comment type="caution">
    <text evidence="2">The sequence shown here is derived from an EMBL/GenBank/DDBJ whole genome shotgun (WGS) entry which is preliminary data.</text>
</comment>
<dbReference type="OrthoDB" id="5221152at2759"/>
<name>A0A0M8N1I3_ESCWE</name>
<feature type="compositionally biased region" description="Low complexity" evidence="1">
    <location>
        <begin position="65"/>
        <end position="78"/>
    </location>
</feature>
<evidence type="ECO:0000313" key="3">
    <source>
        <dbReference type="Proteomes" id="UP000053831"/>
    </source>
</evidence>
<evidence type="ECO:0000256" key="1">
    <source>
        <dbReference type="SAM" id="MobiDB-lite"/>
    </source>
</evidence>
<organism evidence="2 3">
    <name type="scientific">Escovopsis weberi</name>
    <dbReference type="NCBI Taxonomy" id="150374"/>
    <lineage>
        <taxon>Eukaryota</taxon>
        <taxon>Fungi</taxon>
        <taxon>Dikarya</taxon>
        <taxon>Ascomycota</taxon>
        <taxon>Pezizomycotina</taxon>
        <taxon>Sordariomycetes</taxon>
        <taxon>Hypocreomycetidae</taxon>
        <taxon>Hypocreales</taxon>
        <taxon>Hypocreaceae</taxon>
        <taxon>Escovopsis</taxon>
    </lineage>
</organism>
<protein>
    <submittedName>
        <fullName evidence="2">Uncharacterized protein</fullName>
    </submittedName>
</protein>
<dbReference type="EMBL" id="LGSR01000022">
    <property type="protein sequence ID" value="KOS18030.1"/>
    <property type="molecule type" value="Genomic_DNA"/>
</dbReference>
<sequence length="78" mass="8150">MPHQQAASTPAPAGLGENKGIKFKITTGGKTWACTLQDRAQYERTKSAKADKEESEGQPAESGESTTTTSSSSSTKSS</sequence>
<gene>
    <name evidence="2" type="ORF">ESCO_003179</name>
</gene>
<feature type="region of interest" description="Disordered" evidence="1">
    <location>
        <begin position="1"/>
        <end position="20"/>
    </location>
</feature>
<reference evidence="2 3" key="1">
    <citation type="submission" date="2015-07" db="EMBL/GenBank/DDBJ databases">
        <title>The genome of the fungus Escovopsis weberi, a specialized disease agent of ant agriculture.</title>
        <authorList>
            <person name="de Man T.J."/>
            <person name="Stajich J.E."/>
            <person name="Kubicek C.P."/>
            <person name="Chenthamara K."/>
            <person name="Atanasova L."/>
            <person name="Druzhinina I.S."/>
            <person name="Birnbaum S."/>
            <person name="Barribeau S.M."/>
            <person name="Teiling C."/>
            <person name="Suen G."/>
            <person name="Currie C."/>
            <person name="Gerardo N.M."/>
        </authorList>
    </citation>
    <scope>NUCLEOTIDE SEQUENCE [LARGE SCALE GENOMIC DNA]</scope>
</reference>
<proteinExistence type="predicted"/>